<reference evidence="1" key="1">
    <citation type="submission" date="2014-09" db="EMBL/GenBank/DDBJ databases">
        <title>Genome sequence of the luminous mushroom Mycena chlorophos for searching fungal bioluminescence genes.</title>
        <authorList>
            <person name="Tanaka Y."/>
            <person name="Kasuga D."/>
            <person name="Oba Y."/>
            <person name="Hase S."/>
            <person name="Sato K."/>
            <person name="Oba Y."/>
            <person name="Sakakibara Y."/>
        </authorList>
    </citation>
    <scope>NUCLEOTIDE SEQUENCE</scope>
</reference>
<name>A0ABQ0LN47_MYCCL</name>
<accession>A0ABQ0LN47</accession>
<evidence type="ECO:0000313" key="2">
    <source>
        <dbReference type="Proteomes" id="UP000815677"/>
    </source>
</evidence>
<organism evidence="1 2">
    <name type="scientific">Mycena chlorophos</name>
    <name type="common">Agaric fungus</name>
    <name type="synonym">Agaricus chlorophos</name>
    <dbReference type="NCBI Taxonomy" id="658473"/>
    <lineage>
        <taxon>Eukaryota</taxon>
        <taxon>Fungi</taxon>
        <taxon>Dikarya</taxon>
        <taxon>Basidiomycota</taxon>
        <taxon>Agaricomycotina</taxon>
        <taxon>Agaricomycetes</taxon>
        <taxon>Agaricomycetidae</taxon>
        <taxon>Agaricales</taxon>
        <taxon>Marasmiineae</taxon>
        <taxon>Mycenaceae</taxon>
        <taxon>Mycena</taxon>
    </lineage>
</organism>
<proteinExistence type="predicted"/>
<protein>
    <submittedName>
        <fullName evidence="1">Uncharacterized protein</fullName>
    </submittedName>
</protein>
<gene>
    <name evidence="1" type="ORF">MCHLO_09032</name>
</gene>
<sequence>MLTPTFRSCPSALSTAQIHEHRLQRANIALSNATSILGSLSGIINSLVPTVTLLIGSGSSSGALGGLTGILGGGSGGGSSGGTNGSINLANVQSALSARATCAIPTSGTCPQLAWNMNQVSNALANTLSGLNLGGGSTGVPSLTNANLPLCLDIGRLSSSLTNLLSTYTGLLRVVATVSGSQQTSVISNATPNLNTLQDAVTALQGLKQ</sequence>
<evidence type="ECO:0000313" key="1">
    <source>
        <dbReference type="EMBL" id="GAT51937.1"/>
    </source>
</evidence>
<dbReference type="EMBL" id="DF847482">
    <property type="protein sequence ID" value="GAT51937.1"/>
    <property type="molecule type" value="Genomic_DNA"/>
</dbReference>
<keyword evidence="2" id="KW-1185">Reference proteome</keyword>
<dbReference type="Proteomes" id="UP000815677">
    <property type="component" value="Unassembled WGS sequence"/>
</dbReference>